<evidence type="ECO:0000256" key="4">
    <source>
        <dbReference type="ARBA" id="ARBA00022692"/>
    </source>
</evidence>
<dbReference type="PANTHER" id="PTHR13018:SF5">
    <property type="entry name" value="RE44586P"/>
    <property type="match status" value="1"/>
</dbReference>
<evidence type="ECO:0000256" key="2">
    <source>
        <dbReference type="ARBA" id="ARBA00007779"/>
    </source>
</evidence>
<feature type="compositionally biased region" description="Basic and acidic residues" evidence="7">
    <location>
        <begin position="423"/>
        <end position="438"/>
    </location>
</feature>
<dbReference type="InterPro" id="IPR045122">
    <property type="entry name" value="Csc1-like"/>
</dbReference>
<keyword evidence="6 8" id="KW-0472">Membrane</keyword>
<sequence length="1288" mass="143094">MTLKTLAQTHWLRQGQTHSLGAVEENLIASTLWISAVAGFLFLLVFAIFRGKIQVFRTRLDLPSVWNKPPHLPVGGFHHMWSWLLPVVTCPDMQLLYTAGLDSLMLNWLNTIGMQIFLPVAIVGLAALLPINLAGNRVQPQYTPNSTKATTSTFARLTISNLQKGSQYFWVAFIFVFLIVAYVCLLLLKYYKSYVILRQHYLTGGEEQINEWHRLFLEKGKDKQHNRLRMLNLNQMGRIPDFEDADPLQMVRKRSALSRRNLLSGKRPPTPGMAPWQPQTGGGRENLPTPYPHTQGVNMFNQRQGAPTPMAEAILRANNQIATSAPGVPEMSSQLKAIQTGDAQLLDLQNTSEHDGSVTSPSSSQPASPGAHAPSPVPVGISAPSIIRRPSWRGKAAAVAAAHQPADFVAPAADRMALSPADDASRARDRGSADRQRRLHGDRYQGFMEDEESNRQAQLVLGVGERLQQVPEVGSERASSISPANSTGISAGASHDNASSLPGRAHGQLGGTPSTSQKRMSSSGHQLELTPSGRSALGSPIDRASTLSTSTELGGSSWRISQYERNPPAEDGDLGRERVHRWWHTKQLSGNVIMGKPSVLFRKLINTEGKDGNLCAVNAQQYAVLVMDVPDLIAEHEKLVQQAGQRRWWWRLWFFFSVRFQKHILLRSNVVDPTKAKARKERSRAVAKGDTDGSHHGSSTDDAPLLLQQDGAATAPVPSASVPMASPFMRPSVQVSNLSDSAEPEQETGKKDEDETDDCQLLNAHDLVVETFQSLFPDTFEGVLPVHKHKEVDLLLQQWDTAWASLAQAESKFEQSLRETRPTHRLGWCGCVGAKVDSIDYWAGRVRELEAEIVAARQHALDAPPCASFFVFFNSQKDAAIAAQTNLHPEDGNSFRVTEAPGPEEVNWPTLWMSWREREIREILVLPLIVGIMLVPIGLFSGAVAQATVAICGNTSTSNILYSEWYCQRKSLGRSIITSILPTILLMLWQNLIMPNALYRFALMEGKWPSLSSLDRRICSLFFYWSTWNVFLGAMLGGSAFSQLGIVINNPGIIPNVIGGALPASSNFFINYILIQGLAMQTFRLMYPHIGSLVGLFRLCGHCKPVHERQHMAAVWPHSVRYGREVGTTMLIFIMGLAYAATSPIILPFALVFFITTWIFWRYNMLYVSERCFESGGLIWDNIFDQLCWCLFILEFFTGCIFLANAAYVQATLMWCLLTPFLFKYNRYCHQRFGKAVQRMPLETAAAADKASVDPAVYLPPALRPGSAGWYPECGKAWEHWNAPSYTC</sequence>
<keyword evidence="4 8" id="KW-0812">Transmembrane</keyword>
<feature type="domain" description="CSC1/OSCA1-like 7TM region" evidence="9">
    <location>
        <begin position="957"/>
        <end position="1198"/>
    </location>
</feature>
<evidence type="ECO:0000313" key="13">
    <source>
        <dbReference type="Proteomes" id="UP001491310"/>
    </source>
</evidence>
<evidence type="ECO:0000259" key="11">
    <source>
        <dbReference type="Pfam" id="PF14703"/>
    </source>
</evidence>
<keyword evidence="3" id="KW-0813">Transport</keyword>
<proteinExistence type="inferred from homology"/>
<feature type="compositionally biased region" description="Low complexity" evidence="7">
    <location>
        <begin position="545"/>
        <end position="557"/>
    </location>
</feature>
<feature type="transmembrane region" description="Helical" evidence="8">
    <location>
        <begin position="27"/>
        <end position="49"/>
    </location>
</feature>
<keyword evidence="13" id="KW-1185">Reference proteome</keyword>
<evidence type="ECO:0008006" key="14">
    <source>
        <dbReference type="Google" id="ProtNLM"/>
    </source>
</evidence>
<dbReference type="InterPro" id="IPR027815">
    <property type="entry name" value="CSC1/OSCA1-like_cyt"/>
</dbReference>
<name>A0ABR2YRQ7_9CHLO</name>
<dbReference type="EMBL" id="JALJOT010000006">
    <property type="protein sequence ID" value="KAK9909709.1"/>
    <property type="molecule type" value="Genomic_DNA"/>
</dbReference>
<feature type="region of interest" description="Disordered" evidence="7">
    <location>
        <begin position="419"/>
        <end position="438"/>
    </location>
</feature>
<dbReference type="PANTHER" id="PTHR13018">
    <property type="entry name" value="PROBABLE MEMBRANE PROTEIN DUF221-RELATED"/>
    <property type="match status" value="1"/>
</dbReference>
<comment type="subcellular location">
    <subcellularLocation>
        <location evidence="1">Membrane</location>
        <topology evidence="1">Multi-pass membrane protein</topology>
    </subcellularLocation>
</comment>
<feature type="transmembrane region" description="Helical" evidence="8">
    <location>
        <begin position="168"/>
        <end position="188"/>
    </location>
</feature>
<evidence type="ECO:0000256" key="5">
    <source>
        <dbReference type="ARBA" id="ARBA00022989"/>
    </source>
</evidence>
<gene>
    <name evidence="12" type="ORF">WJX75_006468</name>
</gene>
<dbReference type="InterPro" id="IPR032880">
    <property type="entry name" value="CSC1/OSCA1-like_N"/>
</dbReference>
<dbReference type="Pfam" id="PF13967">
    <property type="entry name" value="RSN1_TM"/>
    <property type="match status" value="1"/>
</dbReference>
<feature type="compositionally biased region" description="Polar residues" evidence="7">
    <location>
        <begin position="511"/>
        <end position="525"/>
    </location>
</feature>
<organism evidence="12 13">
    <name type="scientific">Coccomyxa subellipsoidea</name>
    <dbReference type="NCBI Taxonomy" id="248742"/>
    <lineage>
        <taxon>Eukaryota</taxon>
        <taxon>Viridiplantae</taxon>
        <taxon>Chlorophyta</taxon>
        <taxon>core chlorophytes</taxon>
        <taxon>Trebouxiophyceae</taxon>
        <taxon>Trebouxiophyceae incertae sedis</taxon>
        <taxon>Coccomyxaceae</taxon>
        <taxon>Coccomyxa</taxon>
    </lineage>
</organism>
<evidence type="ECO:0000256" key="8">
    <source>
        <dbReference type="SAM" id="Phobius"/>
    </source>
</evidence>
<evidence type="ECO:0000256" key="1">
    <source>
        <dbReference type="ARBA" id="ARBA00004141"/>
    </source>
</evidence>
<feature type="transmembrane region" description="Helical" evidence="8">
    <location>
        <begin position="923"/>
        <end position="951"/>
    </location>
</feature>
<feature type="transmembrane region" description="Helical" evidence="8">
    <location>
        <begin position="971"/>
        <end position="989"/>
    </location>
</feature>
<feature type="domain" description="CSC1/OSCA1-like N-terminal transmembrane" evidence="10">
    <location>
        <begin position="29"/>
        <end position="189"/>
    </location>
</feature>
<feature type="compositionally biased region" description="Basic and acidic residues" evidence="7">
    <location>
        <begin position="683"/>
        <end position="699"/>
    </location>
</feature>
<reference evidence="12 13" key="1">
    <citation type="journal article" date="2024" name="Nat. Commun.">
        <title>Phylogenomics reveals the evolutionary origins of lichenization in chlorophyte algae.</title>
        <authorList>
            <person name="Puginier C."/>
            <person name="Libourel C."/>
            <person name="Otte J."/>
            <person name="Skaloud P."/>
            <person name="Haon M."/>
            <person name="Grisel S."/>
            <person name="Petersen M."/>
            <person name="Berrin J.G."/>
            <person name="Delaux P.M."/>
            <person name="Dal Grande F."/>
            <person name="Keller J."/>
        </authorList>
    </citation>
    <scope>NUCLEOTIDE SEQUENCE [LARGE SCALE GENOMIC DNA]</scope>
    <source>
        <strain evidence="12 13">SAG 216-7</strain>
    </source>
</reference>
<feature type="compositionally biased region" description="Polar residues" evidence="7">
    <location>
        <begin position="477"/>
        <end position="489"/>
    </location>
</feature>
<feature type="region of interest" description="Disordered" evidence="7">
    <location>
        <begin position="470"/>
        <end position="574"/>
    </location>
</feature>
<feature type="transmembrane region" description="Helical" evidence="8">
    <location>
        <begin position="116"/>
        <end position="135"/>
    </location>
</feature>
<evidence type="ECO:0000313" key="12">
    <source>
        <dbReference type="EMBL" id="KAK9909709.1"/>
    </source>
</evidence>
<dbReference type="InterPro" id="IPR003864">
    <property type="entry name" value="CSC1/OSCA1-like_7TM"/>
</dbReference>
<feature type="domain" description="CSC1/OSCA1-like cytosolic" evidence="11">
    <location>
        <begin position="767"/>
        <end position="909"/>
    </location>
</feature>
<evidence type="ECO:0000259" key="9">
    <source>
        <dbReference type="Pfam" id="PF02714"/>
    </source>
</evidence>
<feature type="transmembrane region" description="Helical" evidence="8">
    <location>
        <begin position="1131"/>
        <end position="1161"/>
    </location>
</feature>
<comment type="caution">
    <text evidence="12">The sequence shown here is derived from an EMBL/GenBank/DDBJ whole genome shotgun (WGS) entry which is preliminary data.</text>
</comment>
<accession>A0ABR2YRQ7</accession>
<feature type="transmembrane region" description="Helical" evidence="8">
    <location>
        <begin position="1021"/>
        <end position="1041"/>
    </location>
</feature>
<dbReference type="Pfam" id="PF02714">
    <property type="entry name" value="RSN1_7TM"/>
    <property type="match status" value="1"/>
</dbReference>
<feature type="region of interest" description="Disordered" evidence="7">
    <location>
        <begin position="734"/>
        <end position="756"/>
    </location>
</feature>
<evidence type="ECO:0000256" key="6">
    <source>
        <dbReference type="ARBA" id="ARBA00023136"/>
    </source>
</evidence>
<feature type="transmembrane region" description="Helical" evidence="8">
    <location>
        <begin position="1196"/>
        <end position="1223"/>
    </location>
</feature>
<dbReference type="Proteomes" id="UP001491310">
    <property type="component" value="Unassembled WGS sequence"/>
</dbReference>
<feature type="region of interest" description="Disordered" evidence="7">
    <location>
        <begin position="262"/>
        <end position="286"/>
    </location>
</feature>
<dbReference type="Pfam" id="PF14703">
    <property type="entry name" value="PHM7_cyt"/>
    <property type="match status" value="1"/>
</dbReference>
<protein>
    <recommendedName>
        <fullName evidence="14">DUF221-domain-containing protein</fullName>
    </recommendedName>
</protein>
<feature type="compositionally biased region" description="Low complexity" evidence="7">
    <location>
        <begin position="357"/>
        <end position="380"/>
    </location>
</feature>
<evidence type="ECO:0000259" key="10">
    <source>
        <dbReference type="Pfam" id="PF13967"/>
    </source>
</evidence>
<feature type="transmembrane region" description="Helical" evidence="8">
    <location>
        <begin position="1053"/>
        <end position="1075"/>
    </location>
</feature>
<evidence type="ECO:0000256" key="7">
    <source>
        <dbReference type="SAM" id="MobiDB-lite"/>
    </source>
</evidence>
<evidence type="ECO:0000256" key="3">
    <source>
        <dbReference type="ARBA" id="ARBA00022448"/>
    </source>
</evidence>
<feature type="region of interest" description="Disordered" evidence="7">
    <location>
        <begin position="352"/>
        <end position="382"/>
    </location>
</feature>
<feature type="region of interest" description="Disordered" evidence="7">
    <location>
        <begin position="676"/>
        <end position="704"/>
    </location>
</feature>
<keyword evidence="5 8" id="KW-1133">Transmembrane helix</keyword>
<comment type="similarity">
    <text evidence="2">Belongs to the CSC1 (TC 1.A.17) family.</text>
</comment>